<evidence type="ECO:0000313" key="11">
    <source>
        <dbReference type="EMBL" id="AEX11129.1"/>
    </source>
</evidence>
<feature type="non-terminal residue" evidence="14">
    <location>
        <position position="1"/>
    </location>
</feature>
<dbReference type="EMBL" id="JQ016103">
    <property type="protein sequence ID" value="AEX11129.1"/>
    <property type="molecule type" value="Genomic_DNA"/>
</dbReference>
<dbReference type="EMBL" id="JQ016109">
    <property type="protein sequence ID" value="AEX11135.1"/>
    <property type="molecule type" value="Genomic_DNA"/>
</dbReference>
<keyword evidence="4" id="KW-0812">Transmembrane</keyword>
<dbReference type="InterPro" id="IPR050665">
    <property type="entry name" value="Cytochrome_P450_Monooxygen"/>
</dbReference>
<dbReference type="PANTHER" id="PTHR24282">
    <property type="entry name" value="CYTOCHROME P450 FAMILY MEMBER"/>
    <property type="match status" value="1"/>
</dbReference>
<accession>K7NIX1</accession>
<dbReference type="EMBL" id="JQ016110">
    <property type="protein sequence ID" value="AEX11136.1"/>
    <property type="molecule type" value="Genomic_DNA"/>
</dbReference>
<reference evidence="14" key="1">
    <citation type="submission" date="2011-11" db="EMBL/GenBank/DDBJ databases">
        <title>Nucleotide Diversity and Divergence in the Loblolly Pine Gene Space.</title>
        <authorList>
            <person name="Neale D.B."/>
            <person name="Wegrzyn J.L."/>
            <person name="Lee J.M."/>
            <person name="Eckert A.J."/>
            <person name="Liechty J.D."/>
            <person name="Stevens K.A."/>
            <person name="Langley C.H."/>
        </authorList>
    </citation>
    <scope>NUCLEOTIDE SEQUENCE</scope>
    <source>
        <strain evidence="15">615</strain>
        <strain evidence="14">620</strain>
        <strain evidence="13">622</strain>
        <strain evidence="11">624</strain>
        <strain evidence="12">632</strain>
        <tissue evidence="14">Megagametophyte</tissue>
    </source>
</reference>
<evidence type="ECO:0000256" key="6">
    <source>
        <dbReference type="ARBA" id="ARBA00022989"/>
    </source>
</evidence>
<dbReference type="EMBL" id="JQ016104">
    <property type="protein sequence ID" value="AEX11130.1"/>
    <property type="molecule type" value="Genomic_DNA"/>
</dbReference>
<keyword evidence="3" id="KW-0349">Heme</keyword>
<name>K7NIX1_PINTA</name>
<evidence type="ECO:0000313" key="13">
    <source>
        <dbReference type="EMBL" id="AEX11132.1"/>
    </source>
</evidence>
<keyword evidence="10" id="KW-0472">Membrane</keyword>
<dbReference type="Gene3D" id="1.20.120.990">
    <property type="entry name" value="Glycosyltransferase family 88, C-terminal domain"/>
    <property type="match status" value="1"/>
</dbReference>
<proteinExistence type="inferred from homology"/>
<keyword evidence="6" id="KW-1133">Transmembrane helix</keyword>
<keyword evidence="8" id="KW-0408">Iron</keyword>
<dbReference type="GO" id="GO:0005506">
    <property type="term" value="F:iron ion binding"/>
    <property type="evidence" value="ECO:0007669"/>
    <property type="project" value="InterPro"/>
</dbReference>
<dbReference type="GO" id="GO:0004497">
    <property type="term" value="F:monooxygenase activity"/>
    <property type="evidence" value="ECO:0007669"/>
    <property type="project" value="UniProtKB-KW"/>
</dbReference>
<keyword evidence="7" id="KW-0560">Oxidoreductase</keyword>
<dbReference type="GO" id="GO:0020037">
    <property type="term" value="F:heme binding"/>
    <property type="evidence" value="ECO:0007669"/>
    <property type="project" value="InterPro"/>
</dbReference>
<sequence length="140" mass="15808">LENWQKMVARADSHGKEINVHPEFRALTADIISRTAFGSSYNEGREVFKLQRELQEMAAEAERSVFIPGSQYIPTSRNRKAWKIDKRIKGTLNSIIQSRLQPSTTGIPHVSYGNDLLGVMMTANKKELCGNQKNLSMTID</sequence>
<dbReference type="SUPFAM" id="SSF48264">
    <property type="entry name" value="Cytochrome P450"/>
    <property type="match status" value="1"/>
</dbReference>
<evidence type="ECO:0000313" key="12">
    <source>
        <dbReference type="EMBL" id="AEX11130.1"/>
    </source>
</evidence>
<dbReference type="GO" id="GO:0016020">
    <property type="term" value="C:membrane"/>
    <property type="evidence" value="ECO:0007669"/>
    <property type="project" value="UniProtKB-SubCell"/>
</dbReference>
<dbReference type="AlphaFoldDB" id="K7NIX1"/>
<dbReference type="InterPro" id="IPR036396">
    <property type="entry name" value="Cyt_P450_sf"/>
</dbReference>
<comment type="subcellular location">
    <subcellularLocation>
        <location evidence="1">Membrane</location>
    </subcellularLocation>
</comment>
<comment type="similarity">
    <text evidence="2">Belongs to the cytochrome P450 family.</text>
</comment>
<evidence type="ECO:0000256" key="2">
    <source>
        <dbReference type="ARBA" id="ARBA00010617"/>
    </source>
</evidence>
<evidence type="ECO:0000256" key="10">
    <source>
        <dbReference type="ARBA" id="ARBA00023136"/>
    </source>
</evidence>
<evidence type="ECO:0000256" key="3">
    <source>
        <dbReference type="ARBA" id="ARBA00022617"/>
    </source>
</evidence>
<evidence type="ECO:0000256" key="7">
    <source>
        <dbReference type="ARBA" id="ARBA00023002"/>
    </source>
</evidence>
<organism evidence="14">
    <name type="scientific">Pinus taeda</name>
    <name type="common">Loblolly pine</name>
    <dbReference type="NCBI Taxonomy" id="3352"/>
    <lineage>
        <taxon>Eukaryota</taxon>
        <taxon>Viridiplantae</taxon>
        <taxon>Streptophyta</taxon>
        <taxon>Embryophyta</taxon>
        <taxon>Tracheophyta</taxon>
        <taxon>Spermatophyta</taxon>
        <taxon>Pinopsida</taxon>
        <taxon>Pinidae</taxon>
        <taxon>Conifers I</taxon>
        <taxon>Pinales</taxon>
        <taxon>Pinaceae</taxon>
        <taxon>Pinus</taxon>
        <taxon>Pinus subgen. Pinus</taxon>
    </lineage>
</organism>
<evidence type="ECO:0000256" key="1">
    <source>
        <dbReference type="ARBA" id="ARBA00004370"/>
    </source>
</evidence>
<keyword evidence="5" id="KW-0479">Metal-binding</keyword>
<dbReference type="GO" id="GO:0016705">
    <property type="term" value="F:oxidoreductase activity, acting on paired donors, with incorporation or reduction of molecular oxygen"/>
    <property type="evidence" value="ECO:0007669"/>
    <property type="project" value="InterPro"/>
</dbReference>
<dbReference type="Pfam" id="PF00067">
    <property type="entry name" value="p450"/>
    <property type="match status" value="1"/>
</dbReference>
<gene>
    <name evidence="14" type="ORF">0_11927_01</name>
</gene>
<feature type="non-terminal residue" evidence="14">
    <location>
        <position position="140"/>
    </location>
</feature>
<evidence type="ECO:0000256" key="4">
    <source>
        <dbReference type="ARBA" id="ARBA00022692"/>
    </source>
</evidence>
<evidence type="ECO:0000313" key="14">
    <source>
        <dbReference type="EMBL" id="AEX11135.1"/>
    </source>
</evidence>
<evidence type="ECO:0000256" key="5">
    <source>
        <dbReference type="ARBA" id="ARBA00022723"/>
    </source>
</evidence>
<evidence type="ECO:0000313" key="15">
    <source>
        <dbReference type="EMBL" id="AEX11136.1"/>
    </source>
</evidence>
<evidence type="ECO:0000256" key="8">
    <source>
        <dbReference type="ARBA" id="ARBA00023004"/>
    </source>
</evidence>
<dbReference type="PANTHER" id="PTHR24282:SF135">
    <property type="entry name" value="CYTOCHROME P450 709B2"/>
    <property type="match status" value="1"/>
</dbReference>
<dbReference type="EMBL" id="JQ016106">
    <property type="protein sequence ID" value="AEX11132.1"/>
    <property type="molecule type" value="Genomic_DNA"/>
</dbReference>
<keyword evidence="9" id="KW-0503">Monooxygenase</keyword>
<dbReference type="InterPro" id="IPR001128">
    <property type="entry name" value="Cyt_P450"/>
</dbReference>
<protein>
    <submittedName>
        <fullName evidence="14">Uncharacterized protein</fullName>
    </submittedName>
</protein>
<evidence type="ECO:0000256" key="9">
    <source>
        <dbReference type="ARBA" id="ARBA00023033"/>
    </source>
</evidence>